<dbReference type="GO" id="GO:0016747">
    <property type="term" value="F:acyltransferase activity, transferring groups other than amino-acyl groups"/>
    <property type="evidence" value="ECO:0007669"/>
    <property type="project" value="UniProtKB-ARBA"/>
</dbReference>
<feature type="region of interest" description="Disordered" evidence="1">
    <location>
        <begin position="1"/>
        <end position="41"/>
    </location>
</feature>
<dbReference type="Pfam" id="PF02801">
    <property type="entry name" value="Ketoacyl-synt_C"/>
    <property type="match status" value="1"/>
</dbReference>
<sequence length="48" mass="4597">MSGTLPIGSVKTNLGHLEPASGMAGAAPGRCPQPASASRASAARCSAC</sequence>
<evidence type="ECO:0000313" key="4">
    <source>
        <dbReference type="Proteomes" id="UP001142400"/>
    </source>
</evidence>
<name>A0A9X2LTR5_STRMQ</name>
<accession>A0A9X2LTR5</accession>
<dbReference type="SUPFAM" id="SSF53901">
    <property type="entry name" value="Thiolase-like"/>
    <property type="match status" value="1"/>
</dbReference>
<gene>
    <name evidence="3" type="ORF">NQU54_11995</name>
</gene>
<dbReference type="Gene3D" id="3.40.47.10">
    <property type="match status" value="1"/>
</dbReference>
<organism evidence="3 4">
    <name type="scientific">Streptomyces malaysiensis subsp. samsunensis</name>
    <dbReference type="NCBI Taxonomy" id="459658"/>
    <lineage>
        <taxon>Bacteria</taxon>
        <taxon>Bacillati</taxon>
        <taxon>Actinomycetota</taxon>
        <taxon>Actinomycetes</taxon>
        <taxon>Kitasatosporales</taxon>
        <taxon>Streptomycetaceae</taxon>
        <taxon>Streptomyces</taxon>
        <taxon>Streptomyces violaceusniger group</taxon>
    </lineage>
</organism>
<evidence type="ECO:0000256" key="1">
    <source>
        <dbReference type="SAM" id="MobiDB-lite"/>
    </source>
</evidence>
<dbReference type="AlphaFoldDB" id="A0A9X2LTR5"/>
<dbReference type="Proteomes" id="UP001142400">
    <property type="component" value="Unassembled WGS sequence"/>
</dbReference>
<keyword evidence="4" id="KW-1185">Reference proteome</keyword>
<dbReference type="InterPro" id="IPR016039">
    <property type="entry name" value="Thiolase-like"/>
</dbReference>
<proteinExistence type="predicted"/>
<feature type="domain" description="Beta-ketoacyl synthase C-terminal" evidence="2">
    <location>
        <begin position="4"/>
        <end position="26"/>
    </location>
</feature>
<dbReference type="EMBL" id="JANIIC010000011">
    <property type="protein sequence ID" value="MCQ8829786.1"/>
    <property type="molecule type" value="Genomic_DNA"/>
</dbReference>
<comment type="caution">
    <text evidence="3">The sequence shown here is derived from an EMBL/GenBank/DDBJ whole genome shotgun (WGS) entry which is preliminary data.</text>
</comment>
<protein>
    <recommendedName>
        <fullName evidence="2">Beta-ketoacyl synthase C-terminal domain-containing protein</fullName>
    </recommendedName>
</protein>
<evidence type="ECO:0000313" key="3">
    <source>
        <dbReference type="EMBL" id="MCQ8829786.1"/>
    </source>
</evidence>
<evidence type="ECO:0000259" key="2">
    <source>
        <dbReference type="Pfam" id="PF02801"/>
    </source>
</evidence>
<reference evidence="3" key="1">
    <citation type="submission" date="2022-06" db="EMBL/GenBank/DDBJ databases">
        <title>WGS of actinobacteria.</title>
        <authorList>
            <person name="Thawai C."/>
        </authorList>
    </citation>
    <scope>NUCLEOTIDE SEQUENCE</scope>
    <source>
        <strain evidence="3">DSM 42010</strain>
    </source>
</reference>
<dbReference type="InterPro" id="IPR014031">
    <property type="entry name" value="Ketoacyl_synth_C"/>
</dbReference>